<dbReference type="GO" id="GO:0017171">
    <property type="term" value="F:serine hydrolase activity"/>
    <property type="evidence" value="ECO:0007669"/>
    <property type="project" value="TreeGrafter"/>
</dbReference>
<dbReference type="InterPro" id="IPR008547">
    <property type="entry name" value="DUF829_TMEM53"/>
</dbReference>
<name>A0A834XZG2_APHGI</name>
<proteinExistence type="predicted"/>
<evidence type="ECO:0000313" key="2">
    <source>
        <dbReference type="Proteomes" id="UP000639338"/>
    </source>
</evidence>
<evidence type="ECO:0000313" key="1">
    <source>
        <dbReference type="EMBL" id="KAF7995076.1"/>
    </source>
</evidence>
<dbReference type="PANTHER" id="PTHR20908">
    <property type="entry name" value="LD15586P"/>
    <property type="match status" value="1"/>
</dbReference>
<dbReference type="SUPFAM" id="SSF53474">
    <property type="entry name" value="alpha/beta-Hydrolases"/>
    <property type="match status" value="1"/>
</dbReference>
<dbReference type="OrthoDB" id="77878at2759"/>
<keyword evidence="2" id="KW-1185">Reference proteome</keyword>
<dbReference type="AlphaFoldDB" id="A0A834XZG2"/>
<organism evidence="1 2">
    <name type="scientific">Aphidius gifuensis</name>
    <name type="common">Parasitoid wasp</name>
    <dbReference type="NCBI Taxonomy" id="684658"/>
    <lineage>
        <taxon>Eukaryota</taxon>
        <taxon>Metazoa</taxon>
        <taxon>Ecdysozoa</taxon>
        <taxon>Arthropoda</taxon>
        <taxon>Hexapoda</taxon>
        <taxon>Insecta</taxon>
        <taxon>Pterygota</taxon>
        <taxon>Neoptera</taxon>
        <taxon>Endopterygota</taxon>
        <taxon>Hymenoptera</taxon>
        <taxon>Apocrita</taxon>
        <taxon>Ichneumonoidea</taxon>
        <taxon>Braconidae</taxon>
        <taxon>Aphidiinae</taxon>
        <taxon>Aphidius</taxon>
    </lineage>
</organism>
<gene>
    <name evidence="1" type="ORF">HCN44_004548</name>
</gene>
<dbReference type="Gene3D" id="3.40.50.1820">
    <property type="entry name" value="alpha/beta hydrolase"/>
    <property type="match status" value="1"/>
</dbReference>
<accession>A0A834XZG2</accession>
<dbReference type="PANTHER" id="PTHR20908:SF1">
    <property type="entry name" value="LD15586P"/>
    <property type="match status" value="1"/>
</dbReference>
<dbReference type="InterPro" id="IPR029058">
    <property type="entry name" value="AB_hydrolase_fold"/>
</dbReference>
<dbReference type="Pfam" id="PF05705">
    <property type="entry name" value="DUF829"/>
    <property type="match status" value="1"/>
</dbReference>
<dbReference type="Proteomes" id="UP000639338">
    <property type="component" value="Unassembled WGS sequence"/>
</dbReference>
<protein>
    <submittedName>
        <fullName evidence="1">Uncharacterized protein</fullName>
    </submittedName>
</protein>
<dbReference type="EMBL" id="JACMRX010000002">
    <property type="protein sequence ID" value="KAF7995076.1"/>
    <property type="molecule type" value="Genomic_DNA"/>
</dbReference>
<sequence length="311" mass="36021">MASFMKKFIYTIGNNNISLLNKTSIIPNNYKQSCIKLMTTNRLSSTHSQISKNIELISNSSKNDRILIMFCWLGSRKKEIDKYTNLYRGIGNFDIVTVKASPWQIMWPNSTKGSQSVTKDLLKFLDKRTNYEQILVHGFSVGGYLWGELLQHINSDREKYNYLVDKIVGQVWDSVVDVNEITIGLPKAVFFNNSFMEKLLQKYMEFHMKTFYKQATQYYIRASQFFLSNPVNAPALFLVSNADLIGSVSSTLRARNSWNSIGIPCYVHCFEDSHHVGHFRLYPKIYHQEICNFLEKLNLVNEEKNISSIKN</sequence>
<comment type="caution">
    <text evidence="1">The sequence shown here is derived from an EMBL/GenBank/DDBJ whole genome shotgun (WGS) entry which is preliminary data.</text>
</comment>
<reference evidence="1 2" key="1">
    <citation type="submission" date="2020-08" db="EMBL/GenBank/DDBJ databases">
        <title>Aphidius gifuensis genome sequencing and assembly.</title>
        <authorList>
            <person name="Du Z."/>
        </authorList>
    </citation>
    <scope>NUCLEOTIDE SEQUENCE [LARGE SCALE GENOMIC DNA]</scope>
    <source>
        <strain evidence="1">YNYX2018</strain>
        <tissue evidence="1">Adults</tissue>
    </source>
</reference>